<comment type="caution">
    <text evidence="1">The sequence shown here is derived from an EMBL/GenBank/DDBJ whole genome shotgun (WGS) entry which is preliminary data.</text>
</comment>
<evidence type="ECO:0000313" key="1">
    <source>
        <dbReference type="EMBL" id="KAK4541148.1"/>
    </source>
</evidence>
<protein>
    <recommendedName>
        <fullName evidence="3">CENP-V/GFA domain-containing protein</fullName>
    </recommendedName>
</protein>
<proteinExistence type="predicted"/>
<dbReference type="EMBL" id="JAVFHQ010000056">
    <property type="protein sequence ID" value="KAK4541148.1"/>
    <property type="molecule type" value="Genomic_DNA"/>
</dbReference>
<dbReference type="SUPFAM" id="SSF51316">
    <property type="entry name" value="Mss4-like"/>
    <property type="match status" value="1"/>
</dbReference>
<evidence type="ECO:0008006" key="3">
    <source>
        <dbReference type="Google" id="ProtNLM"/>
    </source>
</evidence>
<keyword evidence="2" id="KW-1185">Reference proteome</keyword>
<dbReference type="InterPro" id="IPR011057">
    <property type="entry name" value="Mss4-like_sf"/>
</dbReference>
<gene>
    <name evidence="1" type="ORF">LTR36_008222</name>
</gene>
<reference evidence="1 2" key="1">
    <citation type="submission" date="2021-11" db="EMBL/GenBank/DDBJ databases">
        <title>Black yeast isolated from Biological Soil Crust.</title>
        <authorList>
            <person name="Kurbessoian T."/>
        </authorList>
    </citation>
    <scope>NUCLEOTIDE SEQUENCE [LARGE SCALE GENOMIC DNA]</scope>
    <source>
        <strain evidence="1 2">CCFEE 5522</strain>
    </source>
</reference>
<name>A0AAV9J7Y8_9PEZI</name>
<dbReference type="Proteomes" id="UP001324427">
    <property type="component" value="Unassembled WGS sequence"/>
</dbReference>
<organism evidence="1 2">
    <name type="scientific">Oleoguttula mirabilis</name>
    <dbReference type="NCBI Taxonomy" id="1507867"/>
    <lineage>
        <taxon>Eukaryota</taxon>
        <taxon>Fungi</taxon>
        <taxon>Dikarya</taxon>
        <taxon>Ascomycota</taxon>
        <taxon>Pezizomycotina</taxon>
        <taxon>Dothideomycetes</taxon>
        <taxon>Dothideomycetidae</taxon>
        <taxon>Mycosphaerellales</taxon>
        <taxon>Teratosphaeriaceae</taxon>
        <taxon>Oleoguttula</taxon>
    </lineage>
</organism>
<sequence length="118" mass="13134">MTGTLCLPVAFPPKDYTPAQSLIDKLRPFQFTKRITQYFCPTCGTHMLGRCLEDGDKPDREGYWFLMTGTLKQADGVFDVRAHIFIEDTLDGLSSAGRVVVIKESSCRGGGGHQQYVK</sequence>
<evidence type="ECO:0000313" key="2">
    <source>
        <dbReference type="Proteomes" id="UP001324427"/>
    </source>
</evidence>
<accession>A0AAV9J7Y8</accession>
<dbReference type="Gene3D" id="3.90.1590.10">
    <property type="entry name" value="glutathione-dependent formaldehyde- activating enzyme (gfa)"/>
    <property type="match status" value="1"/>
</dbReference>
<dbReference type="AlphaFoldDB" id="A0AAV9J7Y8"/>